<dbReference type="EMBL" id="CM031828">
    <property type="protein sequence ID" value="KAG6718079.1"/>
    <property type="molecule type" value="Genomic_DNA"/>
</dbReference>
<sequence length="105" mass="11397">MGWEGASFLGLASARSFSCDGTVQVRANALQPRRRKRCHVGGSFLGPTEFPLLADILESSDDHEGGASVCHFHQEVICLPTPSLLAKYFPFSDVCVCSLFLHVSL</sequence>
<evidence type="ECO:0000313" key="1">
    <source>
        <dbReference type="EMBL" id="KAG6718079.1"/>
    </source>
</evidence>
<proteinExistence type="predicted"/>
<dbReference type="AlphaFoldDB" id="A0A922F9W3"/>
<name>A0A922F9W3_CARIL</name>
<dbReference type="Proteomes" id="UP000811246">
    <property type="component" value="Chromosome 4"/>
</dbReference>
<evidence type="ECO:0000313" key="2">
    <source>
        <dbReference type="Proteomes" id="UP000811246"/>
    </source>
</evidence>
<comment type="caution">
    <text evidence="1">The sequence shown here is derived from an EMBL/GenBank/DDBJ whole genome shotgun (WGS) entry which is preliminary data.</text>
</comment>
<protein>
    <submittedName>
        <fullName evidence="1">Uncharacterized protein</fullName>
    </submittedName>
</protein>
<reference evidence="1" key="1">
    <citation type="submission" date="2021-01" db="EMBL/GenBank/DDBJ databases">
        <authorList>
            <person name="Lovell J.T."/>
            <person name="Bentley N."/>
            <person name="Bhattarai G."/>
            <person name="Jenkins J.W."/>
            <person name="Sreedasyam A."/>
            <person name="Alarcon Y."/>
            <person name="Bock C."/>
            <person name="Boston L."/>
            <person name="Carlson J."/>
            <person name="Cervantes K."/>
            <person name="Clermont K."/>
            <person name="Krom N."/>
            <person name="Kubenka K."/>
            <person name="Mamidi S."/>
            <person name="Mattison C."/>
            <person name="Monteros M."/>
            <person name="Pisani C."/>
            <person name="Plott C."/>
            <person name="Rajasekar S."/>
            <person name="Rhein H.S."/>
            <person name="Rohla C."/>
            <person name="Song M."/>
            <person name="Hilaire R.S."/>
            <person name="Shu S."/>
            <person name="Wells L."/>
            <person name="Wang X."/>
            <person name="Webber J."/>
            <person name="Heerema R.J."/>
            <person name="Klein P."/>
            <person name="Conner P."/>
            <person name="Grauke L."/>
            <person name="Grimwood J."/>
            <person name="Schmutz J."/>
            <person name="Randall J.J."/>
        </authorList>
    </citation>
    <scope>NUCLEOTIDE SEQUENCE</scope>
    <source>
        <tissue evidence="1">Leaf</tissue>
    </source>
</reference>
<organism evidence="1 2">
    <name type="scientific">Carya illinoinensis</name>
    <name type="common">Pecan</name>
    <dbReference type="NCBI Taxonomy" id="32201"/>
    <lineage>
        <taxon>Eukaryota</taxon>
        <taxon>Viridiplantae</taxon>
        <taxon>Streptophyta</taxon>
        <taxon>Embryophyta</taxon>
        <taxon>Tracheophyta</taxon>
        <taxon>Spermatophyta</taxon>
        <taxon>Magnoliopsida</taxon>
        <taxon>eudicotyledons</taxon>
        <taxon>Gunneridae</taxon>
        <taxon>Pentapetalae</taxon>
        <taxon>rosids</taxon>
        <taxon>fabids</taxon>
        <taxon>Fagales</taxon>
        <taxon>Juglandaceae</taxon>
        <taxon>Carya</taxon>
    </lineage>
</organism>
<accession>A0A922F9W3</accession>
<gene>
    <name evidence="1" type="ORF">I3842_04G133700</name>
</gene>